<comment type="similarity">
    <text evidence="1">Belongs to the Nudix hydrolase family.</text>
</comment>
<dbReference type="EMBL" id="JACSPZ010000002">
    <property type="protein sequence ID" value="MBD8036214.1"/>
    <property type="molecule type" value="Genomic_DNA"/>
</dbReference>
<evidence type="ECO:0000256" key="2">
    <source>
        <dbReference type="SAM" id="MobiDB-lite"/>
    </source>
</evidence>
<dbReference type="PROSITE" id="PS51462">
    <property type="entry name" value="NUDIX"/>
    <property type="match status" value="1"/>
</dbReference>
<dbReference type="SUPFAM" id="SSF55811">
    <property type="entry name" value="Nudix"/>
    <property type="match status" value="1"/>
</dbReference>
<evidence type="ECO:0000256" key="1">
    <source>
        <dbReference type="ARBA" id="ARBA00005582"/>
    </source>
</evidence>
<dbReference type="GO" id="GO:0016787">
    <property type="term" value="F:hydrolase activity"/>
    <property type="evidence" value="ECO:0007669"/>
    <property type="project" value="UniProtKB-KW"/>
</dbReference>
<keyword evidence="4" id="KW-0378">Hydrolase</keyword>
<name>A0ABR8XW89_9BACL</name>
<protein>
    <submittedName>
        <fullName evidence="4">NUDIX hydrolase</fullName>
    </submittedName>
</protein>
<evidence type="ECO:0000313" key="5">
    <source>
        <dbReference type="Proteomes" id="UP000619101"/>
    </source>
</evidence>
<keyword evidence="5" id="KW-1185">Reference proteome</keyword>
<dbReference type="PANTHER" id="PTHR43736:SF1">
    <property type="entry name" value="DIHYDRONEOPTERIN TRIPHOSPHATE DIPHOSPHATASE"/>
    <property type="match status" value="1"/>
</dbReference>
<dbReference type="RefSeq" id="WP_191699167.1">
    <property type="nucleotide sequence ID" value="NZ_JACSPZ010000002.1"/>
</dbReference>
<dbReference type="InterPro" id="IPR000086">
    <property type="entry name" value="NUDIX_hydrolase_dom"/>
</dbReference>
<evidence type="ECO:0000313" key="4">
    <source>
        <dbReference type="EMBL" id="MBD8036214.1"/>
    </source>
</evidence>
<evidence type="ECO:0000259" key="3">
    <source>
        <dbReference type="PROSITE" id="PS51462"/>
    </source>
</evidence>
<feature type="region of interest" description="Disordered" evidence="2">
    <location>
        <begin position="238"/>
        <end position="258"/>
    </location>
</feature>
<dbReference type="Proteomes" id="UP000619101">
    <property type="component" value="Unassembled WGS sequence"/>
</dbReference>
<reference evidence="4 5" key="1">
    <citation type="submission" date="2020-08" db="EMBL/GenBank/DDBJ databases">
        <title>A Genomic Blueprint of the Chicken Gut Microbiome.</title>
        <authorList>
            <person name="Gilroy R."/>
            <person name="Ravi A."/>
            <person name="Getino M."/>
            <person name="Pursley I."/>
            <person name="Horton D.L."/>
            <person name="Alikhan N.-F."/>
            <person name="Baker D."/>
            <person name="Gharbi K."/>
            <person name="Hall N."/>
            <person name="Watson M."/>
            <person name="Adriaenssens E.M."/>
            <person name="Foster-Nyarko E."/>
            <person name="Jarju S."/>
            <person name="Secka A."/>
            <person name="Antonio M."/>
            <person name="Oren A."/>
            <person name="Chaudhuri R."/>
            <person name="La Ragione R.M."/>
            <person name="Hildebrand F."/>
            <person name="Pallen M.J."/>
        </authorList>
    </citation>
    <scope>NUCLEOTIDE SEQUENCE [LARGE SCALE GENOMIC DNA]</scope>
    <source>
        <strain evidence="4 5">A46</strain>
    </source>
</reference>
<dbReference type="SUPFAM" id="SSF46785">
    <property type="entry name" value="Winged helix' DNA-binding domain"/>
    <property type="match status" value="1"/>
</dbReference>
<dbReference type="InterPro" id="IPR036390">
    <property type="entry name" value="WH_DNA-bd_sf"/>
</dbReference>
<comment type="caution">
    <text evidence="4">The sequence shown here is derived from an EMBL/GenBank/DDBJ whole genome shotgun (WGS) entry which is preliminary data.</text>
</comment>
<accession>A0ABR8XW89</accession>
<dbReference type="InterPro" id="IPR015797">
    <property type="entry name" value="NUDIX_hydrolase-like_dom_sf"/>
</dbReference>
<dbReference type="Pfam" id="PF00293">
    <property type="entry name" value="NUDIX"/>
    <property type="match status" value="1"/>
</dbReference>
<dbReference type="CDD" id="cd18873">
    <property type="entry name" value="NUDIX_NadM_like"/>
    <property type="match status" value="1"/>
</dbReference>
<organism evidence="4 5">
    <name type="scientific">Solibacillus faecavium</name>
    <dbReference type="NCBI Taxonomy" id="2762221"/>
    <lineage>
        <taxon>Bacteria</taxon>
        <taxon>Bacillati</taxon>
        <taxon>Bacillota</taxon>
        <taxon>Bacilli</taxon>
        <taxon>Bacillales</taxon>
        <taxon>Caryophanaceae</taxon>
        <taxon>Solibacillus</taxon>
    </lineage>
</organism>
<feature type="domain" description="Nudix hydrolase" evidence="3">
    <location>
        <begin position="24"/>
        <end position="178"/>
    </location>
</feature>
<dbReference type="InterPro" id="IPR036388">
    <property type="entry name" value="WH-like_DNA-bd_sf"/>
</dbReference>
<gene>
    <name evidence="4" type="ORF">H9635_05620</name>
</gene>
<dbReference type="Gene3D" id="1.10.10.10">
    <property type="entry name" value="Winged helix-like DNA-binding domain superfamily/Winged helix DNA-binding domain"/>
    <property type="match status" value="1"/>
</dbReference>
<proteinExistence type="inferred from homology"/>
<dbReference type="Gene3D" id="3.90.79.10">
    <property type="entry name" value="Nucleoside Triphosphate Pyrophosphohydrolase"/>
    <property type="match status" value="1"/>
</dbReference>
<dbReference type="PANTHER" id="PTHR43736">
    <property type="entry name" value="ADP-RIBOSE PYROPHOSPHATASE"/>
    <property type="match status" value="1"/>
</dbReference>
<sequence length="272" mass="30891">MAKYHSEEEALKNYDTSKYRTPEGYTSDIAIFTLLPNEQYKAKDEKSSKYCLALMLIKRAGLDAEGEPNIEGNKWALPGGFTQIEGDKGSAFESAKRELLEETSIKGVHIKHFGVYDTFGRDKRGWIISNAHYAIVPEQHIQDRRAADDAAEVQLFTIDEVFKLDIAFDHRQIIEDAISSVKKDMQQTTVAKNFLPVEFKLEELRQVLLAVIDDNVVNTKSAFFRKAPSLDFIEEAKDAQGNPKVTEPTGKNKRPSKLYKFEEVEPVPSIWN</sequence>